<dbReference type="GO" id="GO:0000272">
    <property type="term" value="P:polysaccharide catabolic process"/>
    <property type="evidence" value="ECO:0007669"/>
    <property type="project" value="InterPro"/>
</dbReference>
<evidence type="ECO:0000256" key="9">
    <source>
        <dbReference type="SAM" id="MobiDB-lite"/>
    </source>
</evidence>
<keyword evidence="5" id="KW-0378">Hydrolase</keyword>
<dbReference type="Gene3D" id="3.10.170.10">
    <property type="match status" value="1"/>
</dbReference>
<evidence type="ECO:0000256" key="2">
    <source>
        <dbReference type="ARBA" id="ARBA00022670"/>
    </source>
</evidence>
<dbReference type="PROSITE" id="PS00018">
    <property type="entry name" value="EF_HAND_1"/>
    <property type="match status" value="1"/>
</dbReference>
<dbReference type="InterPro" id="IPR023612">
    <property type="entry name" value="Peptidase_M4"/>
</dbReference>
<protein>
    <recommendedName>
        <fullName evidence="11">Dockerin domain-containing protein</fullName>
    </recommendedName>
</protein>
<proteinExistence type="inferred from homology"/>
<dbReference type="GO" id="GO:0004222">
    <property type="term" value="F:metalloendopeptidase activity"/>
    <property type="evidence" value="ECO:0007669"/>
    <property type="project" value="InterPro"/>
</dbReference>
<dbReference type="InterPro" id="IPR002105">
    <property type="entry name" value="Dockerin_1_rpt"/>
</dbReference>
<evidence type="ECO:0000313" key="12">
    <source>
        <dbReference type="EMBL" id="OGK30241.1"/>
    </source>
</evidence>
<dbReference type="PRINTS" id="PR00730">
    <property type="entry name" value="THERMOLYSIN"/>
</dbReference>
<feature type="domain" description="Dockerin" evidence="11">
    <location>
        <begin position="835"/>
        <end position="897"/>
    </location>
</feature>
<name>A0A1F7HG83_9BACT</name>
<dbReference type="InterPro" id="IPR013856">
    <property type="entry name" value="Peptidase_M4_domain"/>
</dbReference>
<dbReference type="EMBL" id="MFZT01000031">
    <property type="protein sequence ID" value="OGK30241.1"/>
    <property type="molecule type" value="Genomic_DNA"/>
</dbReference>
<evidence type="ECO:0000256" key="3">
    <source>
        <dbReference type="ARBA" id="ARBA00022723"/>
    </source>
</evidence>
<dbReference type="PANTHER" id="PTHR33794">
    <property type="entry name" value="BACILLOLYSIN"/>
    <property type="match status" value="1"/>
</dbReference>
<dbReference type="Pfam" id="PF00404">
    <property type="entry name" value="Dockerin_1"/>
    <property type="match status" value="1"/>
</dbReference>
<evidence type="ECO:0000256" key="8">
    <source>
        <dbReference type="PIRSR" id="PIRSR623612-1"/>
    </source>
</evidence>
<keyword evidence="6" id="KW-0862">Zinc</keyword>
<dbReference type="InterPro" id="IPR050728">
    <property type="entry name" value="Zinc_Metalloprotease_M4"/>
</dbReference>
<dbReference type="GO" id="GO:0006508">
    <property type="term" value="P:proteolysis"/>
    <property type="evidence" value="ECO:0007669"/>
    <property type="project" value="UniProtKB-KW"/>
</dbReference>
<accession>A0A1F7HG83</accession>
<evidence type="ECO:0000259" key="11">
    <source>
        <dbReference type="PROSITE" id="PS51766"/>
    </source>
</evidence>
<evidence type="ECO:0000256" key="5">
    <source>
        <dbReference type="ARBA" id="ARBA00022801"/>
    </source>
</evidence>
<keyword evidence="4" id="KW-0732">Signal</keyword>
<dbReference type="InterPro" id="IPR018247">
    <property type="entry name" value="EF_Hand_1_Ca_BS"/>
</dbReference>
<keyword evidence="10" id="KW-1133">Transmembrane helix</keyword>
<evidence type="ECO:0000256" key="6">
    <source>
        <dbReference type="ARBA" id="ARBA00022833"/>
    </source>
</evidence>
<evidence type="ECO:0000256" key="10">
    <source>
        <dbReference type="SAM" id="Phobius"/>
    </source>
</evidence>
<dbReference type="Pfam" id="PF02868">
    <property type="entry name" value="Peptidase_M4_C"/>
    <property type="match status" value="1"/>
</dbReference>
<evidence type="ECO:0000313" key="13">
    <source>
        <dbReference type="Proteomes" id="UP000178098"/>
    </source>
</evidence>
<keyword evidence="3" id="KW-0479">Metal-binding</keyword>
<dbReference type="SUPFAM" id="SSF55486">
    <property type="entry name" value="Metalloproteases ('zincins'), catalytic domain"/>
    <property type="match status" value="1"/>
</dbReference>
<dbReference type="InterPro" id="IPR016134">
    <property type="entry name" value="Dockerin_dom"/>
</dbReference>
<dbReference type="CDD" id="cd09597">
    <property type="entry name" value="M4_TLP"/>
    <property type="match status" value="1"/>
</dbReference>
<dbReference type="GO" id="GO:0004553">
    <property type="term" value="F:hydrolase activity, hydrolyzing O-glycosyl compounds"/>
    <property type="evidence" value="ECO:0007669"/>
    <property type="project" value="InterPro"/>
</dbReference>
<feature type="active site" evidence="8">
    <location>
        <position position="359"/>
    </location>
</feature>
<sequence>MKKNDHTVFFGTVLFFVLSAVMLVGSVIITQVSVKLPSRAENSYVISATQTSATSSYTEKQGATYFNIASVSDGSSLYTLPDNSAAAVIQFLAKNPSYTLLGTGEDKPLIPDNTRNIQLKERLSDKDVNALHISGIDGGAMHYYFQQTRCGGVPVYGAYLNVHVDASNEIYAIFGALAKDDAICARNVSKDAAEKTALQAFGKIVPKETLKIVASSDYVLDPVLNNQEGRTSSLTRRVEVCGKKDCRAYFIELDKGNIVYDVETSADALKRYIRTETGSAQRREGDPASTNASINKAYDYMGQIYNHYLNQYQRDSFNNSGGTMQVSIKSCGNVIDASWNGSFIQICESTLALDVLAHEFTHGVTQYTAGLEYFYESGGLNESLSDVMGAAIDSDDWLMGEDTIRAIRDLKDPPRFRQPDSMYHSNYYCGSADNGGVHINSGVFNKAYYLMSDGGSFRGCSMNGMGRDKAAKVVYKALSTYMRNNTKGNYKDMYNAVVQGCNDVFQSDSAECQNIKAAMEAVGMDKQTSGQSRGPSCSGGAEKPATCAGGTQPPVPTGDTENTPTPESTPVPTVTPAPSVTTTPMPTPTPKVETKIEAPLVSSLPFEFYFTGSVKITSNGSQQTLVAMLSSKSVQTLIQQKLQGSSIKDDDDFVRGRLIGSSVLETGAFKVERDQILNEFTTTKDLSQYSAYQVYFTGSGDFPELPFLLADLNSTATPQSDKVVLNLTLRFQGIERKPPFTEAQLVKVGVGGENVPETLYTRAVFEPNAQGLWTGKAVFDIPSGDAYKVLVKGPKHIQKKYCDNNPSENSSGLYLCRENAVALKTGENVLDFSKVTQLAGDINQDGIVNSQDVLAVRDAIGSRVSLSYDTDVNSDGVVNSVDDSLVIFTLANRTEER</sequence>
<dbReference type="Pfam" id="PF07504">
    <property type="entry name" value="FTP"/>
    <property type="match status" value="1"/>
</dbReference>
<comment type="similarity">
    <text evidence="1">Belongs to the peptidase M4 family.</text>
</comment>
<dbReference type="AlphaFoldDB" id="A0A1F7HG83"/>
<dbReference type="Proteomes" id="UP000178098">
    <property type="component" value="Unassembled WGS sequence"/>
</dbReference>
<dbReference type="GO" id="GO:0046872">
    <property type="term" value="F:metal ion binding"/>
    <property type="evidence" value="ECO:0007669"/>
    <property type="project" value="UniProtKB-KW"/>
</dbReference>
<evidence type="ECO:0000256" key="7">
    <source>
        <dbReference type="ARBA" id="ARBA00023049"/>
    </source>
</evidence>
<gene>
    <name evidence="12" type="ORF">A3D08_00475</name>
</gene>
<dbReference type="InterPro" id="IPR036439">
    <property type="entry name" value="Dockerin_dom_sf"/>
</dbReference>
<organism evidence="12 13">
    <name type="scientific">Candidatus Roizmanbacteria bacterium RIFCSPHIGHO2_02_FULL_43_11</name>
    <dbReference type="NCBI Taxonomy" id="1802043"/>
    <lineage>
        <taxon>Bacteria</taxon>
        <taxon>Candidatus Roizmaniibacteriota</taxon>
    </lineage>
</organism>
<dbReference type="PANTHER" id="PTHR33794:SF1">
    <property type="entry name" value="BACILLOLYSIN"/>
    <property type="match status" value="1"/>
</dbReference>
<evidence type="ECO:0000256" key="4">
    <source>
        <dbReference type="ARBA" id="ARBA00022729"/>
    </source>
</evidence>
<dbReference type="InterPro" id="IPR001570">
    <property type="entry name" value="Peptidase_M4_C_domain"/>
</dbReference>
<keyword evidence="7" id="KW-0482">Metalloprotease</keyword>
<dbReference type="Gene3D" id="1.10.390.10">
    <property type="entry name" value="Neutral Protease Domain 2"/>
    <property type="match status" value="1"/>
</dbReference>
<evidence type="ECO:0000256" key="1">
    <source>
        <dbReference type="ARBA" id="ARBA00009388"/>
    </source>
</evidence>
<feature type="region of interest" description="Disordered" evidence="9">
    <location>
        <begin position="524"/>
        <end position="591"/>
    </location>
</feature>
<keyword evidence="10" id="KW-0812">Transmembrane</keyword>
<comment type="caution">
    <text evidence="12">The sequence shown here is derived from an EMBL/GenBank/DDBJ whole genome shotgun (WGS) entry which is preliminary data.</text>
</comment>
<dbReference type="PROSITE" id="PS51766">
    <property type="entry name" value="DOCKERIN"/>
    <property type="match status" value="1"/>
</dbReference>
<dbReference type="InterPro" id="IPR027268">
    <property type="entry name" value="Peptidase_M4/M1_CTD_sf"/>
</dbReference>
<dbReference type="InterPro" id="IPR011096">
    <property type="entry name" value="FTP_domain"/>
</dbReference>
<reference evidence="12 13" key="1">
    <citation type="journal article" date="2016" name="Nat. Commun.">
        <title>Thousands of microbial genomes shed light on interconnected biogeochemical processes in an aquifer system.</title>
        <authorList>
            <person name="Anantharaman K."/>
            <person name="Brown C.T."/>
            <person name="Hug L.A."/>
            <person name="Sharon I."/>
            <person name="Castelle C.J."/>
            <person name="Probst A.J."/>
            <person name="Thomas B.C."/>
            <person name="Singh A."/>
            <person name="Wilkins M.J."/>
            <person name="Karaoz U."/>
            <person name="Brodie E.L."/>
            <person name="Williams K.H."/>
            <person name="Hubbard S.S."/>
            <person name="Banfield J.F."/>
        </authorList>
    </citation>
    <scope>NUCLEOTIDE SEQUENCE [LARGE SCALE GENOMIC DNA]</scope>
</reference>
<dbReference type="Gene3D" id="1.10.1330.10">
    <property type="entry name" value="Dockerin domain"/>
    <property type="match status" value="1"/>
</dbReference>
<keyword evidence="10" id="KW-0472">Membrane</keyword>
<feature type="active site" description="Proton donor" evidence="8">
    <location>
        <position position="438"/>
    </location>
</feature>
<dbReference type="Pfam" id="PF01447">
    <property type="entry name" value="Peptidase_M4"/>
    <property type="match status" value="1"/>
</dbReference>
<keyword evidence="2" id="KW-0645">Protease</keyword>
<dbReference type="SUPFAM" id="SSF63446">
    <property type="entry name" value="Type I dockerin domain"/>
    <property type="match status" value="1"/>
</dbReference>
<feature type="transmembrane region" description="Helical" evidence="10">
    <location>
        <begin position="7"/>
        <end position="29"/>
    </location>
</feature>
<feature type="compositionally biased region" description="Polar residues" evidence="9">
    <location>
        <begin position="526"/>
        <end position="535"/>
    </location>
</feature>